<comment type="caution">
    <text evidence="1">The sequence shown here is derived from an EMBL/GenBank/DDBJ whole genome shotgun (WGS) entry which is preliminary data.</text>
</comment>
<sequence length="138" mass="15522">MSKKDVAKKAAKEAATKDTRAKVEKTNLIVVEEVGKAVPDVQEVLMRTLLPPDCALLSYAARGSIYVPSNYALSLIAAMLENYHVAQSFLVMKNADFNVLGQLALDDFKRDMIIRATDMAKQKLVHFLQFNRVRKFVY</sequence>
<name>A0ABN8CXC9_9STRA</name>
<accession>A0ABN8CXC9</accession>
<evidence type="ECO:0000313" key="1">
    <source>
        <dbReference type="EMBL" id="CAH0516744.1"/>
    </source>
</evidence>
<proteinExistence type="predicted"/>
<reference evidence="1 2" key="1">
    <citation type="submission" date="2021-11" db="EMBL/GenBank/DDBJ databases">
        <authorList>
            <person name="Islam A."/>
            <person name="Islam S."/>
            <person name="Flora M.S."/>
            <person name="Rahman M."/>
            <person name="Ziaur R.M."/>
            <person name="Epstein J.H."/>
            <person name="Hassan M."/>
            <person name="Klassen M."/>
            <person name="Woodard K."/>
            <person name="Webb A."/>
            <person name="Webby R.J."/>
            <person name="El Zowalaty M.E."/>
        </authorList>
    </citation>
    <scope>NUCLEOTIDE SEQUENCE [LARGE SCALE GENOMIC DNA]</scope>
    <source>
        <strain evidence="1">Pbs1</strain>
    </source>
</reference>
<gene>
    <name evidence="1" type="ORF">PBS001_LOCUS3389</name>
</gene>
<keyword evidence="2" id="KW-1185">Reference proteome</keyword>
<evidence type="ECO:0000313" key="2">
    <source>
        <dbReference type="Proteomes" id="UP001158986"/>
    </source>
</evidence>
<dbReference type="Proteomes" id="UP001158986">
    <property type="component" value="Unassembled WGS sequence"/>
</dbReference>
<dbReference type="EMBL" id="CAKLCB010000205">
    <property type="protein sequence ID" value="CAH0516744.1"/>
    <property type="molecule type" value="Genomic_DNA"/>
</dbReference>
<protein>
    <submittedName>
        <fullName evidence="1">Uncharacterized protein</fullName>
    </submittedName>
</protein>
<organism evidence="1 2">
    <name type="scientific">Peronospora belbahrii</name>
    <dbReference type="NCBI Taxonomy" id="622444"/>
    <lineage>
        <taxon>Eukaryota</taxon>
        <taxon>Sar</taxon>
        <taxon>Stramenopiles</taxon>
        <taxon>Oomycota</taxon>
        <taxon>Peronosporomycetes</taxon>
        <taxon>Peronosporales</taxon>
        <taxon>Peronosporaceae</taxon>
        <taxon>Peronospora</taxon>
    </lineage>
</organism>
<dbReference type="SUPFAM" id="SSF109604">
    <property type="entry name" value="HD-domain/PDEase-like"/>
    <property type="match status" value="1"/>
</dbReference>